<evidence type="ECO:0000313" key="4">
    <source>
        <dbReference type="Proteomes" id="UP000235388"/>
    </source>
</evidence>
<dbReference type="AlphaFoldDB" id="A0A2N5W2D4"/>
<feature type="region of interest" description="Disordered" evidence="1">
    <location>
        <begin position="63"/>
        <end position="453"/>
    </location>
</feature>
<feature type="compositionally biased region" description="Polar residues" evidence="1">
    <location>
        <begin position="116"/>
        <end position="125"/>
    </location>
</feature>
<dbReference type="Proteomes" id="UP000235388">
    <property type="component" value="Unassembled WGS sequence"/>
</dbReference>
<evidence type="ECO:0000256" key="1">
    <source>
        <dbReference type="SAM" id="MobiDB-lite"/>
    </source>
</evidence>
<sequence length="500" mass="50817">MFAGERSGRTGGVSRRKAAATPTTAESLRVHSLLRREFADWCQREGLESTLKALQKELGNKGITIGGTDSSCAPQPGNPSIPSTSTHAITSSSSAPQHGRLATVKKTGGIQAQAPKDTNTKGIAQSTTSISITESESGSGTDSDEESSDSDSSKSSSSSSSGESDSDSSKSSSSPTKSDKPAHLTAAKNTGGIAAQAPEKVIGQSTKPISIAGSESGSGTDSDEESSDSDSTAKSPSSSTKSGSDSSSSATKSEKPETLVAVKKTGGIITQTPKKTDEKKVIGQSTQPIVITGSDSSSGTESSDEESSDSDSSKSSFSSSSSSSSTEDSDSSTSSSAESDSDSNSDSSSSSSTESSSDSSNSSSSSSASSTSSSSTETDSDSRDQESLANPTPASNSVSAIKRKAFSPPQSPDAKRIKAPEPPSSATLNPPTASNSTQGLVNDGKQKKTNAPFRRVKAEEIALDQRLSDNSFLAKGGAEGSYGYKAHQDLIVTRGKAFTV</sequence>
<keyword evidence="4" id="KW-1185">Reference proteome</keyword>
<dbReference type="STRING" id="200324.A0A2N5W2D4"/>
<dbReference type="Pfam" id="PF05022">
    <property type="entry name" value="SRP40_C"/>
    <property type="match status" value="1"/>
</dbReference>
<dbReference type="EMBL" id="PGCJ01000021">
    <property type="protein sequence ID" value="PLW56411.1"/>
    <property type="molecule type" value="Genomic_DNA"/>
</dbReference>
<accession>A0A2N5W2D4</accession>
<feature type="compositionally biased region" description="Low complexity" evidence="1">
    <location>
        <begin position="229"/>
        <end position="251"/>
    </location>
</feature>
<organism evidence="3 4">
    <name type="scientific">Puccinia coronata f. sp. avenae</name>
    <dbReference type="NCBI Taxonomy" id="200324"/>
    <lineage>
        <taxon>Eukaryota</taxon>
        <taxon>Fungi</taxon>
        <taxon>Dikarya</taxon>
        <taxon>Basidiomycota</taxon>
        <taxon>Pucciniomycotina</taxon>
        <taxon>Pucciniomycetes</taxon>
        <taxon>Pucciniales</taxon>
        <taxon>Pucciniaceae</taxon>
        <taxon>Puccinia</taxon>
    </lineage>
</organism>
<reference evidence="3 4" key="1">
    <citation type="submission" date="2017-11" db="EMBL/GenBank/DDBJ databases">
        <title>De novo assembly and phasing of dikaryotic genomes from two isolates of Puccinia coronata f. sp. avenae, the causal agent of oat crown rust.</title>
        <authorList>
            <person name="Miller M.E."/>
            <person name="Zhang Y."/>
            <person name="Omidvar V."/>
            <person name="Sperschneider J."/>
            <person name="Schwessinger B."/>
            <person name="Raley C."/>
            <person name="Palmer J.M."/>
            <person name="Garnica D."/>
            <person name="Upadhyaya N."/>
            <person name="Rathjen J."/>
            <person name="Taylor J.M."/>
            <person name="Park R.F."/>
            <person name="Dodds P.N."/>
            <person name="Hirsch C.D."/>
            <person name="Kianian S.F."/>
            <person name="Figueroa M."/>
        </authorList>
    </citation>
    <scope>NUCLEOTIDE SEQUENCE [LARGE SCALE GENOMIC DNA]</scope>
    <source>
        <strain evidence="3">12NC29</strain>
    </source>
</reference>
<feature type="compositionally biased region" description="Low complexity" evidence="1">
    <location>
        <begin position="153"/>
        <end position="176"/>
    </location>
</feature>
<feature type="compositionally biased region" description="Low complexity" evidence="1">
    <location>
        <begin position="80"/>
        <end position="96"/>
    </location>
</feature>
<feature type="region of interest" description="Disordered" evidence="1">
    <location>
        <begin position="1"/>
        <end position="25"/>
    </location>
</feature>
<protein>
    <recommendedName>
        <fullName evidence="2">Srp40 C-terminal domain-containing protein</fullName>
    </recommendedName>
</protein>
<feature type="domain" description="Srp40 C-terminal" evidence="2">
    <location>
        <begin position="452"/>
        <end position="499"/>
    </location>
</feature>
<comment type="caution">
    <text evidence="3">The sequence shown here is derived from an EMBL/GenBank/DDBJ whole genome shotgun (WGS) entry which is preliminary data.</text>
</comment>
<dbReference type="GO" id="GO:0005730">
    <property type="term" value="C:nucleolus"/>
    <property type="evidence" value="ECO:0007669"/>
    <property type="project" value="UniProtKB-ARBA"/>
</dbReference>
<dbReference type="InterPro" id="IPR007718">
    <property type="entry name" value="Srp40_C"/>
</dbReference>
<feature type="compositionally biased region" description="Low complexity" evidence="1">
    <location>
        <begin position="313"/>
        <end position="377"/>
    </location>
</feature>
<feature type="compositionally biased region" description="Polar residues" evidence="1">
    <location>
        <begin position="387"/>
        <end position="399"/>
    </location>
</feature>
<gene>
    <name evidence="3" type="ORF">PCANC_03479</name>
</gene>
<feature type="compositionally biased region" description="Low complexity" evidence="1">
    <location>
        <begin position="126"/>
        <end position="141"/>
    </location>
</feature>
<name>A0A2N5W2D4_9BASI</name>
<evidence type="ECO:0000313" key="3">
    <source>
        <dbReference type="EMBL" id="PLW56411.1"/>
    </source>
</evidence>
<proteinExistence type="predicted"/>
<dbReference type="OrthoDB" id="5599646at2759"/>
<evidence type="ECO:0000259" key="2">
    <source>
        <dbReference type="Pfam" id="PF05022"/>
    </source>
</evidence>
<feature type="compositionally biased region" description="Polar residues" evidence="1">
    <location>
        <begin position="424"/>
        <end position="440"/>
    </location>
</feature>